<feature type="transmembrane region" description="Helical" evidence="1">
    <location>
        <begin position="82"/>
        <end position="102"/>
    </location>
</feature>
<dbReference type="AlphaFoldDB" id="A0A7X0M7B0"/>
<evidence type="ECO:0000256" key="1">
    <source>
        <dbReference type="SAM" id="Phobius"/>
    </source>
</evidence>
<keyword evidence="1" id="KW-0472">Membrane</keyword>
<name>A0A7X0M7B0_9ACTN</name>
<feature type="transmembrane region" description="Helical" evidence="1">
    <location>
        <begin position="134"/>
        <end position="156"/>
    </location>
</feature>
<sequence length="158" mass="16751">MSPLQTAVLLAAVLTTGLTAGLFAVFAHAVMPAFGRSRDLVLVEGMRNINRTIVNPWFMLCFLGPLPLLAAAVALFRDGPALPWLVAALALYVVSFLVTGAGNVPLNNRLEQAGEPDQVADLGAVRRAFEPRWVALNLVRTVGHIVSFACAAYALAVA</sequence>
<feature type="transmembrane region" description="Helical" evidence="1">
    <location>
        <begin position="52"/>
        <end position="76"/>
    </location>
</feature>
<dbReference type="RefSeq" id="WP_184982347.1">
    <property type="nucleotide sequence ID" value="NZ_BAAALO010000008.1"/>
</dbReference>
<keyword evidence="1" id="KW-0812">Transmembrane</keyword>
<feature type="transmembrane region" description="Helical" evidence="1">
    <location>
        <begin position="6"/>
        <end position="31"/>
    </location>
</feature>
<reference evidence="2 3" key="1">
    <citation type="submission" date="2020-08" db="EMBL/GenBank/DDBJ databases">
        <title>Sequencing the genomes of 1000 actinobacteria strains.</title>
        <authorList>
            <person name="Klenk H.-P."/>
        </authorList>
    </citation>
    <scope>NUCLEOTIDE SEQUENCE [LARGE SCALE GENOMIC DNA]</scope>
    <source>
        <strain evidence="2 3">DSM 44936</strain>
    </source>
</reference>
<dbReference type="Proteomes" id="UP000555564">
    <property type="component" value="Unassembled WGS sequence"/>
</dbReference>
<dbReference type="InterPro" id="IPR013901">
    <property type="entry name" value="Anthrone_oxy"/>
</dbReference>
<organism evidence="2 3">
    <name type="scientific">Sphaerisporangium rubeum</name>
    <dbReference type="NCBI Taxonomy" id="321317"/>
    <lineage>
        <taxon>Bacteria</taxon>
        <taxon>Bacillati</taxon>
        <taxon>Actinomycetota</taxon>
        <taxon>Actinomycetes</taxon>
        <taxon>Streptosporangiales</taxon>
        <taxon>Streptosporangiaceae</taxon>
        <taxon>Sphaerisporangium</taxon>
    </lineage>
</organism>
<keyword evidence="1" id="KW-1133">Transmembrane helix</keyword>
<accession>A0A7X0M7B0</accession>
<keyword evidence="3" id="KW-1185">Reference proteome</keyword>
<dbReference type="EMBL" id="JACHIU010000001">
    <property type="protein sequence ID" value="MBB6474107.1"/>
    <property type="molecule type" value="Genomic_DNA"/>
</dbReference>
<gene>
    <name evidence="2" type="ORF">BJ992_003538</name>
</gene>
<proteinExistence type="predicted"/>
<evidence type="ECO:0000313" key="2">
    <source>
        <dbReference type="EMBL" id="MBB6474107.1"/>
    </source>
</evidence>
<protein>
    <submittedName>
        <fullName evidence="2">Putative membrane protein</fullName>
    </submittedName>
</protein>
<comment type="caution">
    <text evidence="2">The sequence shown here is derived from an EMBL/GenBank/DDBJ whole genome shotgun (WGS) entry which is preliminary data.</text>
</comment>
<evidence type="ECO:0000313" key="3">
    <source>
        <dbReference type="Proteomes" id="UP000555564"/>
    </source>
</evidence>
<dbReference type="Pfam" id="PF08592">
    <property type="entry name" value="Anthrone_oxy"/>
    <property type="match status" value="1"/>
</dbReference>